<evidence type="ECO:0000313" key="4">
    <source>
        <dbReference type="EMBL" id="MFC4624477.1"/>
    </source>
</evidence>
<feature type="region of interest" description="Disordered" evidence="2">
    <location>
        <begin position="103"/>
        <end position="145"/>
    </location>
</feature>
<organism evidence="4 5">
    <name type="scientific">Daeguia caeni</name>
    <dbReference type="NCBI Taxonomy" id="439612"/>
    <lineage>
        <taxon>Bacteria</taxon>
        <taxon>Pseudomonadati</taxon>
        <taxon>Pseudomonadota</taxon>
        <taxon>Alphaproteobacteria</taxon>
        <taxon>Hyphomicrobiales</taxon>
        <taxon>Brucellaceae</taxon>
        <taxon>Daeguia</taxon>
    </lineage>
</organism>
<dbReference type="PROSITE" id="PS00745">
    <property type="entry name" value="RF_PROK_I"/>
    <property type="match status" value="1"/>
</dbReference>
<dbReference type="SUPFAM" id="SSF75620">
    <property type="entry name" value="Release factor"/>
    <property type="match status" value="1"/>
</dbReference>
<dbReference type="InterPro" id="IPR045853">
    <property type="entry name" value="Pep_chain_release_fac_I_sf"/>
</dbReference>
<dbReference type="RefSeq" id="WP_374832235.1">
    <property type="nucleotide sequence ID" value="NZ_JBHEEZ010000013.1"/>
</dbReference>
<dbReference type="EMBL" id="JBHSEL010000042">
    <property type="protein sequence ID" value="MFC4624477.1"/>
    <property type="molecule type" value="Genomic_DNA"/>
</dbReference>
<dbReference type="PANTHER" id="PTHR47814">
    <property type="entry name" value="PEPTIDYL-TRNA HYDROLASE ARFB"/>
    <property type="match status" value="1"/>
</dbReference>
<evidence type="ECO:0000256" key="1">
    <source>
        <dbReference type="ARBA" id="ARBA00010835"/>
    </source>
</evidence>
<comment type="similarity">
    <text evidence="1">Belongs to the prokaryotic/mitochondrial release factor family.</text>
</comment>
<dbReference type="GO" id="GO:0004045">
    <property type="term" value="F:peptidyl-tRNA hydrolase activity"/>
    <property type="evidence" value="ECO:0007669"/>
    <property type="project" value="UniProtKB-EC"/>
</dbReference>
<keyword evidence="5" id="KW-1185">Reference proteome</keyword>
<dbReference type="InterPro" id="IPR000352">
    <property type="entry name" value="Pep_chain_release_fac_I"/>
</dbReference>
<comment type="caution">
    <text evidence="4">The sequence shown here is derived from an EMBL/GenBank/DDBJ whole genome shotgun (WGS) entry which is preliminary data.</text>
</comment>
<accession>A0ABV9H454</accession>
<dbReference type="Pfam" id="PF00472">
    <property type="entry name" value="RF-1"/>
    <property type="match status" value="1"/>
</dbReference>
<proteinExistence type="inferred from homology"/>
<dbReference type="PANTHER" id="PTHR47814:SF1">
    <property type="entry name" value="PEPTIDYL-TRNA HYDROLASE ARFB"/>
    <property type="match status" value="1"/>
</dbReference>
<evidence type="ECO:0000256" key="2">
    <source>
        <dbReference type="SAM" id="MobiDB-lite"/>
    </source>
</evidence>
<evidence type="ECO:0000259" key="3">
    <source>
        <dbReference type="PROSITE" id="PS00745"/>
    </source>
</evidence>
<dbReference type="Gene3D" id="3.30.160.20">
    <property type="match status" value="1"/>
</dbReference>
<dbReference type="Proteomes" id="UP001596042">
    <property type="component" value="Unassembled WGS sequence"/>
</dbReference>
<protein>
    <submittedName>
        <fullName evidence="4">Alternative ribosome rescue aminoacyl-tRNA hydrolase ArfB</fullName>
        <ecNumber evidence="4">3.1.1.29</ecNumber>
    </submittedName>
</protein>
<feature type="domain" description="Prokaryotic-type class I peptide chain release factors" evidence="3">
    <location>
        <begin position="27"/>
        <end position="43"/>
    </location>
</feature>
<feature type="compositionally biased region" description="Basic and acidic residues" evidence="2">
    <location>
        <begin position="121"/>
        <end position="145"/>
    </location>
</feature>
<gene>
    <name evidence="4" type="primary">arfB</name>
    <name evidence="4" type="ORF">ACFO1V_04440</name>
</gene>
<reference evidence="5" key="1">
    <citation type="journal article" date="2019" name="Int. J. Syst. Evol. Microbiol.">
        <title>The Global Catalogue of Microorganisms (GCM) 10K type strain sequencing project: providing services to taxonomists for standard genome sequencing and annotation.</title>
        <authorList>
            <consortium name="The Broad Institute Genomics Platform"/>
            <consortium name="The Broad Institute Genome Sequencing Center for Infectious Disease"/>
            <person name="Wu L."/>
            <person name="Ma J."/>
        </authorList>
    </citation>
    <scope>NUCLEOTIDE SEQUENCE [LARGE SCALE GENOMIC DNA]</scope>
    <source>
        <strain evidence="5">CGMCC 1.15731</strain>
    </source>
</reference>
<keyword evidence="4" id="KW-0378">Hydrolase</keyword>
<name>A0ABV9H454_9HYPH</name>
<dbReference type="EC" id="3.1.1.29" evidence="4"/>
<sequence length="145" mass="16385">MEESRNIIRISKRLSIREDDLEETFIRASGPGGQNVNKVSTAVQLRFRAARSGLPEEVLVRLFKLAGQKGTKDGDVLIEANRFRTQERNREDARERLIALIAKAAEPPPPPRKKTRPTRGSVERRLKAKSGRAEIKKGRGKVQFD</sequence>
<dbReference type="NCBIfam" id="NF006718">
    <property type="entry name" value="PRK09256.1"/>
    <property type="match status" value="1"/>
</dbReference>
<evidence type="ECO:0000313" key="5">
    <source>
        <dbReference type="Proteomes" id="UP001596042"/>
    </source>
</evidence>